<dbReference type="Gene3D" id="3.60.110.10">
    <property type="entry name" value="Carbon-nitrogen hydrolase"/>
    <property type="match status" value="1"/>
</dbReference>
<dbReference type="InterPro" id="IPR036526">
    <property type="entry name" value="C-N_Hydrolase_sf"/>
</dbReference>
<dbReference type="RefSeq" id="WP_275595548.1">
    <property type="nucleotide sequence ID" value="NZ_CP102381.1"/>
</dbReference>
<reference evidence="2 3" key="1">
    <citation type="submission" date="2022-06" db="EMBL/GenBank/DDBJ databases">
        <title>Thiomicrohabdus sp. nov, an obligately chemolithoautotrophic, sulfur-oxidizing bacterium isolated from beach of Guanyin Mountain. Amoy.</title>
        <authorList>
            <person name="Zhu H."/>
        </authorList>
    </citation>
    <scope>NUCLEOTIDE SEQUENCE [LARGE SCALE GENOMIC DNA]</scope>
    <source>
        <strain evidence="2 3">XGS-01</strain>
    </source>
</reference>
<evidence type="ECO:0000313" key="2">
    <source>
        <dbReference type="EMBL" id="WEJ63295.1"/>
    </source>
</evidence>
<evidence type="ECO:0000313" key="3">
    <source>
        <dbReference type="Proteomes" id="UP001222275"/>
    </source>
</evidence>
<dbReference type="PROSITE" id="PS50263">
    <property type="entry name" value="CN_HYDROLASE"/>
    <property type="match status" value="1"/>
</dbReference>
<dbReference type="Proteomes" id="UP001222275">
    <property type="component" value="Chromosome"/>
</dbReference>
<dbReference type="InterPro" id="IPR052737">
    <property type="entry name" value="Omega-amidase_YafV"/>
</dbReference>
<gene>
    <name evidence="2" type="ORF">NR989_03310</name>
</gene>
<dbReference type="PANTHER" id="PTHR47799">
    <property type="entry name" value="OMEGA-AMIDASE YAFV"/>
    <property type="match status" value="1"/>
</dbReference>
<dbReference type="Pfam" id="PF00795">
    <property type="entry name" value="CN_hydrolase"/>
    <property type="match status" value="1"/>
</dbReference>
<proteinExistence type="predicted"/>
<organism evidence="2 3">
    <name type="scientific">Thiomicrorhabdus lithotrophica</name>
    <dbReference type="NCBI Taxonomy" id="2949997"/>
    <lineage>
        <taxon>Bacteria</taxon>
        <taxon>Pseudomonadati</taxon>
        <taxon>Pseudomonadota</taxon>
        <taxon>Gammaproteobacteria</taxon>
        <taxon>Thiotrichales</taxon>
        <taxon>Piscirickettsiaceae</taxon>
        <taxon>Thiomicrorhabdus</taxon>
    </lineage>
</organism>
<dbReference type="PANTHER" id="PTHR47799:SF1">
    <property type="entry name" value="OMEGA-AMIDASE YAFV"/>
    <property type="match status" value="1"/>
</dbReference>
<name>A0ABY8CBD1_9GAMM</name>
<accession>A0ABY8CBD1</accession>
<dbReference type="InterPro" id="IPR003010">
    <property type="entry name" value="C-N_Hydrolase"/>
</dbReference>
<dbReference type="SUPFAM" id="SSF56317">
    <property type="entry name" value="Carbon-nitrogen hydrolase"/>
    <property type="match status" value="1"/>
</dbReference>
<sequence length="264" mass="29883">MNILVMQWNTAWQDTRANLNKFEKALLIQLNQITNNIDLVVLPELFHAGFSMQPELFSESVEGEVSQTLANMAKQHSINIVAGVAQRKVRSNCEGKQVNFFNTALAFNSKGEQIGSYVKQRLFGYANEDKRFTAGYKPEIIDISGEPFALFICYDLRFPELFREVANKVKGFIVLANWPEARQVHWEALLKARAIENQCFVIGVNRIDQDGNGLYYGGGSSVISPQGALLLYADKNTEFSAVEINLQEVDEVRKQYPFLKDMKS</sequence>
<feature type="domain" description="CN hydrolase" evidence="1">
    <location>
        <begin position="1"/>
        <end position="246"/>
    </location>
</feature>
<keyword evidence="3" id="KW-1185">Reference proteome</keyword>
<protein>
    <recommendedName>
        <fullName evidence="1">CN hydrolase domain-containing protein</fullName>
    </recommendedName>
</protein>
<dbReference type="EMBL" id="CP102381">
    <property type="protein sequence ID" value="WEJ63295.1"/>
    <property type="molecule type" value="Genomic_DNA"/>
</dbReference>
<evidence type="ECO:0000259" key="1">
    <source>
        <dbReference type="PROSITE" id="PS50263"/>
    </source>
</evidence>